<dbReference type="EnsemblPlants" id="Bra038024.1">
    <property type="protein sequence ID" value="Bra038024.1-P"/>
    <property type="gene ID" value="Bra038024"/>
</dbReference>
<evidence type="ECO:0000313" key="3">
    <source>
        <dbReference type="Proteomes" id="UP000011750"/>
    </source>
</evidence>
<dbReference type="Proteomes" id="UP000011750">
    <property type="component" value="Chromosome A06"/>
</dbReference>
<protein>
    <submittedName>
        <fullName evidence="2">Uncharacterized protein</fullName>
    </submittedName>
</protein>
<sequence>MEVSLCLDELDLTQQPPAQMARDLRDNEWKFKHIFRDIAISIRLNDLIKLEDLTETTAMIRTEKFRVRKYEQIMVLASGTMICVSVFDKVTDNLHQKFELAGLKPKVMVATNVNQKWLETVGVGNPKDFKTTNDFVSRHEGESKTRGMNPKSRGNGGEARV</sequence>
<organism evidence="2 3">
    <name type="scientific">Brassica campestris</name>
    <name type="common">Field mustard</name>
    <dbReference type="NCBI Taxonomy" id="3711"/>
    <lineage>
        <taxon>Eukaryota</taxon>
        <taxon>Viridiplantae</taxon>
        <taxon>Streptophyta</taxon>
        <taxon>Embryophyta</taxon>
        <taxon>Tracheophyta</taxon>
        <taxon>Spermatophyta</taxon>
        <taxon>Magnoliopsida</taxon>
        <taxon>eudicotyledons</taxon>
        <taxon>Gunneridae</taxon>
        <taxon>Pentapetalae</taxon>
        <taxon>rosids</taxon>
        <taxon>malvids</taxon>
        <taxon>Brassicales</taxon>
        <taxon>Brassicaceae</taxon>
        <taxon>Brassiceae</taxon>
        <taxon>Brassica</taxon>
    </lineage>
</organism>
<evidence type="ECO:0000256" key="1">
    <source>
        <dbReference type="SAM" id="MobiDB-lite"/>
    </source>
</evidence>
<dbReference type="HOGENOM" id="CLU_1646093_0_0_1"/>
<proteinExistence type="predicted"/>
<dbReference type="AlphaFoldDB" id="M4FAB0"/>
<accession>M4FAB0</accession>
<reference evidence="2 3" key="1">
    <citation type="journal article" date="2011" name="Nat. Genet.">
        <title>The genome of the mesopolyploid crop species Brassica rapa.</title>
        <authorList>
            <consortium name="Brassica rapa Genome Sequencing Project Consortium"/>
            <person name="Wang X."/>
            <person name="Wang H."/>
            <person name="Wang J."/>
            <person name="Sun R."/>
            <person name="Wu J."/>
            <person name="Liu S."/>
            <person name="Bai Y."/>
            <person name="Mun J.H."/>
            <person name="Bancroft I."/>
            <person name="Cheng F."/>
            <person name="Huang S."/>
            <person name="Li X."/>
            <person name="Hua W."/>
            <person name="Wang J."/>
            <person name="Wang X."/>
            <person name="Freeling M."/>
            <person name="Pires J.C."/>
            <person name="Paterson A.H."/>
            <person name="Chalhoub B."/>
            <person name="Wang B."/>
            <person name="Hayward A."/>
            <person name="Sharpe A.G."/>
            <person name="Park B.S."/>
            <person name="Weisshaar B."/>
            <person name="Liu B."/>
            <person name="Li B."/>
            <person name="Liu B."/>
            <person name="Tong C."/>
            <person name="Song C."/>
            <person name="Duran C."/>
            <person name="Peng C."/>
            <person name="Geng C."/>
            <person name="Koh C."/>
            <person name="Lin C."/>
            <person name="Edwards D."/>
            <person name="Mu D."/>
            <person name="Shen D."/>
            <person name="Soumpourou E."/>
            <person name="Li F."/>
            <person name="Fraser F."/>
            <person name="Conant G."/>
            <person name="Lassalle G."/>
            <person name="King G.J."/>
            <person name="Bonnema G."/>
            <person name="Tang H."/>
            <person name="Wang H."/>
            <person name="Belcram H."/>
            <person name="Zhou H."/>
            <person name="Hirakawa H."/>
            <person name="Abe H."/>
            <person name="Guo H."/>
            <person name="Wang H."/>
            <person name="Jin H."/>
            <person name="Parkin I.A."/>
            <person name="Batley J."/>
            <person name="Kim J.S."/>
            <person name="Just J."/>
            <person name="Li J."/>
            <person name="Xu J."/>
            <person name="Deng J."/>
            <person name="Kim J.A."/>
            <person name="Li J."/>
            <person name="Yu J."/>
            <person name="Meng J."/>
            <person name="Wang J."/>
            <person name="Min J."/>
            <person name="Poulain J."/>
            <person name="Wang J."/>
            <person name="Hatakeyama K."/>
            <person name="Wu K."/>
            <person name="Wang L."/>
            <person name="Fang L."/>
            <person name="Trick M."/>
            <person name="Links M.G."/>
            <person name="Zhao M."/>
            <person name="Jin M."/>
            <person name="Ramchiary N."/>
            <person name="Drou N."/>
            <person name="Berkman P.J."/>
            <person name="Cai Q."/>
            <person name="Huang Q."/>
            <person name="Li R."/>
            <person name="Tabata S."/>
            <person name="Cheng S."/>
            <person name="Zhang S."/>
            <person name="Zhang S."/>
            <person name="Huang S."/>
            <person name="Sato S."/>
            <person name="Sun S."/>
            <person name="Kwon S.J."/>
            <person name="Choi S.R."/>
            <person name="Lee T.H."/>
            <person name="Fan W."/>
            <person name="Zhao X."/>
            <person name="Tan X."/>
            <person name="Xu X."/>
            <person name="Wang Y."/>
            <person name="Qiu Y."/>
            <person name="Yin Y."/>
            <person name="Li Y."/>
            <person name="Du Y."/>
            <person name="Liao Y."/>
            <person name="Lim Y."/>
            <person name="Narusaka Y."/>
            <person name="Wang Y."/>
            <person name="Wang Z."/>
            <person name="Li Z."/>
            <person name="Wang Z."/>
            <person name="Xiong Z."/>
            <person name="Zhang Z."/>
        </authorList>
    </citation>
    <scope>NUCLEOTIDE SEQUENCE [LARGE SCALE GENOMIC DNA]</scope>
    <source>
        <strain evidence="2 3">cv. Chiifu-401-42</strain>
    </source>
</reference>
<keyword evidence="3" id="KW-1185">Reference proteome</keyword>
<name>M4FAB0_BRACM</name>
<evidence type="ECO:0000313" key="2">
    <source>
        <dbReference type="EnsemblPlants" id="Bra038024.1-P"/>
    </source>
</evidence>
<reference evidence="2 3" key="2">
    <citation type="journal article" date="2018" name="Hortic Res">
        <title>Improved Brassica rapa reference genome by single-molecule sequencing and chromosome conformation capture technologies.</title>
        <authorList>
            <person name="Zhang L."/>
            <person name="Cai X."/>
            <person name="Wu J."/>
            <person name="Liu M."/>
            <person name="Grob S."/>
            <person name="Cheng F."/>
            <person name="Liang J."/>
            <person name="Cai C."/>
            <person name="Liu Z."/>
            <person name="Liu B."/>
            <person name="Wang F."/>
            <person name="Li S."/>
            <person name="Liu F."/>
            <person name="Li X."/>
            <person name="Cheng L."/>
            <person name="Yang W."/>
            <person name="Li M.H."/>
            <person name="Grossniklaus U."/>
            <person name="Zheng H."/>
            <person name="Wang X."/>
        </authorList>
    </citation>
    <scope>NUCLEOTIDE SEQUENCE [LARGE SCALE GENOMIC DNA]</scope>
    <source>
        <strain evidence="2 3">cv. Chiifu-401-42</strain>
    </source>
</reference>
<feature type="compositionally biased region" description="Basic and acidic residues" evidence="1">
    <location>
        <begin position="129"/>
        <end position="145"/>
    </location>
</feature>
<dbReference type="InParanoid" id="M4FAB0"/>
<feature type="region of interest" description="Disordered" evidence="1">
    <location>
        <begin position="129"/>
        <end position="161"/>
    </location>
</feature>
<dbReference type="Gramene" id="Bra038024.1">
    <property type="protein sequence ID" value="Bra038024.1-P"/>
    <property type="gene ID" value="Bra038024"/>
</dbReference>
<dbReference type="STRING" id="51351.M4FAB0"/>
<reference evidence="2" key="3">
    <citation type="submission" date="2023-03" db="UniProtKB">
        <authorList>
            <consortium name="EnsemblPlants"/>
        </authorList>
    </citation>
    <scope>IDENTIFICATION</scope>
    <source>
        <strain evidence="2">cv. Chiifu-401-42</strain>
    </source>
</reference>